<dbReference type="AlphaFoldDB" id="A0A0A3IIL3"/>
<dbReference type="Proteomes" id="UP000030437">
    <property type="component" value="Unassembled WGS sequence"/>
</dbReference>
<reference evidence="1 2" key="1">
    <citation type="submission" date="2014-02" db="EMBL/GenBank/DDBJ databases">
        <title>Draft genome sequence of Lysinibacillus odysseyi NBRC 100172.</title>
        <authorList>
            <person name="Zhang F."/>
            <person name="Wang G."/>
            <person name="Zhang L."/>
        </authorList>
    </citation>
    <scope>NUCLEOTIDE SEQUENCE [LARGE SCALE GENOMIC DNA]</scope>
    <source>
        <strain evidence="1 2">NBRC 100172</strain>
    </source>
</reference>
<sequence length="66" mass="7744">MVKHADIKKRRLLAVLIKIKNPQGDNPADNSMRILFSNRNVTNMQITFPSHKSRMIYRLFTYPKEG</sequence>
<accession>A0A0A3IIL3</accession>
<keyword evidence="2" id="KW-1185">Reference proteome</keyword>
<organism evidence="1 2">
    <name type="scientific">Lysinibacillus odysseyi 34hs-1 = NBRC 100172</name>
    <dbReference type="NCBI Taxonomy" id="1220589"/>
    <lineage>
        <taxon>Bacteria</taxon>
        <taxon>Bacillati</taxon>
        <taxon>Bacillota</taxon>
        <taxon>Bacilli</taxon>
        <taxon>Bacillales</taxon>
        <taxon>Bacillaceae</taxon>
        <taxon>Lysinibacillus</taxon>
    </lineage>
</organism>
<gene>
    <name evidence="1" type="ORF">CD32_17550</name>
</gene>
<evidence type="ECO:0000313" key="2">
    <source>
        <dbReference type="Proteomes" id="UP000030437"/>
    </source>
</evidence>
<dbReference type="EMBL" id="JPVP01000059">
    <property type="protein sequence ID" value="KGR82663.1"/>
    <property type="molecule type" value="Genomic_DNA"/>
</dbReference>
<proteinExistence type="predicted"/>
<protein>
    <submittedName>
        <fullName evidence="1">Uncharacterized protein</fullName>
    </submittedName>
</protein>
<name>A0A0A3IIL3_9BACI</name>
<comment type="caution">
    <text evidence="1">The sequence shown here is derived from an EMBL/GenBank/DDBJ whole genome shotgun (WGS) entry which is preliminary data.</text>
</comment>
<evidence type="ECO:0000313" key="1">
    <source>
        <dbReference type="EMBL" id="KGR82663.1"/>
    </source>
</evidence>